<dbReference type="InterPro" id="IPR019791">
    <property type="entry name" value="Haem_peroxidase_animal"/>
</dbReference>
<dbReference type="PRINTS" id="PR00457">
    <property type="entry name" value="ANPEROXIDASE"/>
</dbReference>
<evidence type="ECO:0000256" key="3">
    <source>
        <dbReference type="ARBA" id="ARBA00023180"/>
    </source>
</evidence>
<dbReference type="EMBL" id="FN653016">
    <property type="protein sequence ID" value="CBY06825.1"/>
    <property type="molecule type" value="Genomic_DNA"/>
</dbReference>
<dbReference type="Proteomes" id="UP000001307">
    <property type="component" value="Unassembled WGS sequence"/>
</dbReference>
<dbReference type="Gene3D" id="1.10.640.10">
    <property type="entry name" value="Haem peroxidase domain superfamily, animal type"/>
    <property type="match status" value="1"/>
</dbReference>
<keyword evidence="6" id="KW-1185">Reference proteome</keyword>
<dbReference type="InterPro" id="IPR010255">
    <property type="entry name" value="Haem_peroxidase_sf"/>
</dbReference>
<dbReference type="PANTHER" id="PTHR11475">
    <property type="entry name" value="OXIDASE/PEROXIDASE"/>
    <property type="match status" value="1"/>
</dbReference>
<keyword evidence="2" id="KW-0964">Secreted</keyword>
<reference evidence="5" key="1">
    <citation type="journal article" date="2010" name="Science">
        <title>Plasticity of animal genome architecture unmasked by rapid evolution of a pelagic tunicate.</title>
        <authorList>
            <person name="Denoeud F."/>
            <person name="Henriet S."/>
            <person name="Mungpakdee S."/>
            <person name="Aury J.M."/>
            <person name="Da Silva C."/>
            <person name="Brinkmann H."/>
            <person name="Mikhaleva J."/>
            <person name="Olsen L.C."/>
            <person name="Jubin C."/>
            <person name="Canestro C."/>
            <person name="Bouquet J.M."/>
            <person name="Danks G."/>
            <person name="Poulain J."/>
            <person name="Campsteijn C."/>
            <person name="Adamski M."/>
            <person name="Cross I."/>
            <person name="Yadetie F."/>
            <person name="Muffato M."/>
            <person name="Louis A."/>
            <person name="Butcher S."/>
            <person name="Tsagkogeorga G."/>
            <person name="Konrad A."/>
            <person name="Singh S."/>
            <person name="Jensen M.F."/>
            <person name="Cong E.H."/>
            <person name="Eikeseth-Otteraa H."/>
            <person name="Noel B."/>
            <person name="Anthouard V."/>
            <person name="Porcel B.M."/>
            <person name="Kachouri-Lafond R."/>
            <person name="Nishino A."/>
            <person name="Ugolini M."/>
            <person name="Chourrout P."/>
            <person name="Nishida H."/>
            <person name="Aasland R."/>
            <person name="Huzurbazar S."/>
            <person name="Westhof E."/>
            <person name="Delsuc F."/>
            <person name="Lehrach H."/>
            <person name="Reinhardt R."/>
            <person name="Weissenbach J."/>
            <person name="Roy S.W."/>
            <person name="Artiguenave F."/>
            <person name="Postlethwait J.H."/>
            <person name="Manak J.R."/>
            <person name="Thompson E.M."/>
            <person name="Jaillon O."/>
            <person name="Du Pasquier L."/>
            <person name="Boudinot P."/>
            <person name="Liberles D.A."/>
            <person name="Volff J.N."/>
            <person name="Philippe H."/>
            <person name="Lenhard B."/>
            <person name="Roest Crollius H."/>
            <person name="Wincker P."/>
            <person name="Chourrout D."/>
        </authorList>
    </citation>
    <scope>NUCLEOTIDE SEQUENCE [LARGE SCALE GENOMIC DNA]</scope>
</reference>
<dbReference type="GO" id="GO:0005576">
    <property type="term" value="C:extracellular region"/>
    <property type="evidence" value="ECO:0007669"/>
    <property type="project" value="UniProtKB-SubCell"/>
</dbReference>
<gene>
    <name evidence="5" type="ORF">GSOID_T00005893001</name>
</gene>
<feature type="compositionally biased region" description="Basic and acidic residues" evidence="4">
    <location>
        <begin position="100"/>
        <end position="124"/>
    </location>
</feature>
<sequence>MFTQWGQFIIHDIVHTPVVKGSDGKELDCNCADPHPECINLPLGEDDIQFLSEGKTCHSLERSLPTPDKDCNVETRQQLNQISSYIDATTVYGTSAELAESIRDPESEAGELKADKPSSPEHGEFEQLPKFEIFEDNAPRINENLGLASMHTLFMREHNRIARELKALNPQWSSDTVFHETRLIIGNQTATKSHESLTFFFQTFMKKIIILF</sequence>
<feature type="region of interest" description="Disordered" evidence="4">
    <location>
        <begin position="99"/>
        <end position="124"/>
    </location>
</feature>
<dbReference type="GO" id="GO:0004601">
    <property type="term" value="F:peroxidase activity"/>
    <property type="evidence" value="ECO:0007669"/>
    <property type="project" value="InterPro"/>
</dbReference>
<comment type="subcellular location">
    <subcellularLocation>
        <location evidence="1">Secreted</location>
    </subcellularLocation>
</comment>
<dbReference type="GO" id="GO:0006979">
    <property type="term" value="P:response to oxidative stress"/>
    <property type="evidence" value="ECO:0007669"/>
    <property type="project" value="InterPro"/>
</dbReference>
<evidence type="ECO:0000313" key="6">
    <source>
        <dbReference type="Proteomes" id="UP000001307"/>
    </source>
</evidence>
<dbReference type="SUPFAM" id="SSF48113">
    <property type="entry name" value="Heme-dependent peroxidases"/>
    <property type="match status" value="1"/>
</dbReference>
<organism evidence="5">
    <name type="scientific">Oikopleura dioica</name>
    <name type="common">Tunicate</name>
    <dbReference type="NCBI Taxonomy" id="34765"/>
    <lineage>
        <taxon>Eukaryota</taxon>
        <taxon>Metazoa</taxon>
        <taxon>Chordata</taxon>
        <taxon>Tunicata</taxon>
        <taxon>Appendicularia</taxon>
        <taxon>Copelata</taxon>
        <taxon>Oikopleuridae</taxon>
        <taxon>Oikopleura</taxon>
    </lineage>
</organism>
<dbReference type="Pfam" id="PF03098">
    <property type="entry name" value="An_peroxidase"/>
    <property type="match status" value="1"/>
</dbReference>
<proteinExistence type="predicted"/>
<evidence type="ECO:0000313" key="5">
    <source>
        <dbReference type="EMBL" id="CBY06825.1"/>
    </source>
</evidence>
<dbReference type="InterPro" id="IPR037120">
    <property type="entry name" value="Haem_peroxidase_sf_animal"/>
</dbReference>
<evidence type="ECO:0000256" key="4">
    <source>
        <dbReference type="SAM" id="MobiDB-lite"/>
    </source>
</evidence>
<dbReference type="OrthoDB" id="10069512at2759"/>
<accession>E4WT33</accession>
<dbReference type="InParanoid" id="E4WT33"/>
<dbReference type="GO" id="GO:0020037">
    <property type="term" value="F:heme binding"/>
    <property type="evidence" value="ECO:0007669"/>
    <property type="project" value="InterPro"/>
</dbReference>
<dbReference type="AlphaFoldDB" id="E4WT33"/>
<dbReference type="PROSITE" id="PS50292">
    <property type="entry name" value="PEROXIDASE_3"/>
    <property type="match status" value="1"/>
</dbReference>
<name>E4WT33_OIKDI</name>
<evidence type="ECO:0000256" key="2">
    <source>
        <dbReference type="ARBA" id="ARBA00022525"/>
    </source>
</evidence>
<evidence type="ECO:0000256" key="1">
    <source>
        <dbReference type="ARBA" id="ARBA00004613"/>
    </source>
</evidence>
<keyword evidence="3" id="KW-0325">Glycoprotein</keyword>
<dbReference type="PANTHER" id="PTHR11475:SF4">
    <property type="entry name" value="CHORION PEROXIDASE"/>
    <property type="match status" value="1"/>
</dbReference>
<protein>
    <submittedName>
        <fullName evidence="5">Uncharacterized protein</fullName>
    </submittedName>
</protein>